<evidence type="ECO:0000313" key="4">
    <source>
        <dbReference type="Proteomes" id="UP000007303"/>
    </source>
</evidence>
<proteinExistence type="inferred from homology"/>
<dbReference type="GO" id="GO:0005576">
    <property type="term" value="C:extracellular region"/>
    <property type="evidence" value="ECO:0007669"/>
    <property type="project" value="InterPro"/>
</dbReference>
<evidence type="ECO:0000256" key="1">
    <source>
        <dbReference type="ARBA" id="ARBA00010090"/>
    </source>
</evidence>
<keyword evidence="2" id="KW-1133">Transmembrane helix</keyword>
<keyword evidence="2" id="KW-0472">Membrane</keyword>
<keyword evidence="2" id="KW-0812">Transmembrane</keyword>
<dbReference type="Proteomes" id="UP000007303">
    <property type="component" value="Unassembled WGS sequence"/>
</dbReference>
<sequence length="259" mass="27302">EDSSTFIKEFDGRRDRMLKFLDAVEESADQLDRMHLGARISSIASSSVGATGGVLTIVGLALSPVTAGLSLGLTIAGIGMGVTSGVNSIVTTATEAGVNSTQKNKANEALENFMEDIKVLRVSIGKVVLKLCGVARAIDGLVDAVSAFRMFKTGELLEGAANVAQQAGRGAGRVAQELPDMGQAAARGPLVMAKAARAGLIVVNALFVTLDVFFIVKDGMSLAKGSKNELAKFLRARAALWRSQMKAWEKIYKNQKEGE</sequence>
<reference evidence="4" key="1">
    <citation type="journal article" date="2004" name="Nature">
        <title>Genome duplication in the teleost fish Tetraodon nigroviridis reveals the early vertebrate proto-karyotype.</title>
        <authorList>
            <person name="Jaillon O."/>
            <person name="Aury J.-M."/>
            <person name="Brunet F."/>
            <person name="Petit J.-L."/>
            <person name="Stange-Thomann N."/>
            <person name="Mauceli E."/>
            <person name="Bouneau L."/>
            <person name="Fischer C."/>
            <person name="Ozouf-Costaz C."/>
            <person name="Bernot A."/>
            <person name="Nicaud S."/>
            <person name="Jaffe D."/>
            <person name="Fisher S."/>
            <person name="Lutfalla G."/>
            <person name="Dossat C."/>
            <person name="Segurens B."/>
            <person name="Dasilva C."/>
            <person name="Salanoubat M."/>
            <person name="Levy M."/>
            <person name="Boudet N."/>
            <person name="Castellano S."/>
            <person name="Anthouard V."/>
            <person name="Jubin C."/>
            <person name="Castelli V."/>
            <person name="Katinka M."/>
            <person name="Vacherie B."/>
            <person name="Biemont C."/>
            <person name="Skalli Z."/>
            <person name="Cattolico L."/>
            <person name="Poulain J."/>
            <person name="De Berardinis V."/>
            <person name="Cruaud C."/>
            <person name="Duprat S."/>
            <person name="Brottier P."/>
            <person name="Coutanceau J.-P."/>
            <person name="Gouzy J."/>
            <person name="Parra G."/>
            <person name="Lardier G."/>
            <person name="Chapple C."/>
            <person name="McKernan K.J."/>
            <person name="McEwan P."/>
            <person name="Bosak S."/>
            <person name="Kellis M."/>
            <person name="Volff J.-N."/>
            <person name="Guigo R."/>
            <person name="Zody M.C."/>
            <person name="Mesirov J."/>
            <person name="Lindblad-Toh K."/>
            <person name="Birren B."/>
            <person name="Nusbaum C."/>
            <person name="Kahn D."/>
            <person name="Robinson-Rechavi M."/>
            <person name="Laudet V."/>
            <person name="Schachter V."/>
            <person name="Quetier F."/>
            <person name="Saurin W."/>
            <person name="Scarpelli C."/>
            <person name="Wincker P."/>
            <person name="Lander E.S."/>
            <person name="Weissenbach J."/>
            <person name="Roest Crollius H."/>
        </authorList>
    </citation>
    <scope>NUCLEOTIDE SEQUENCE [LARGE SCALE GENOMIC DNA]</scope>
</reference>
<keyword evidence="4" id="KW-1185">Reference proteome</keyword>
<name>H3BYU5_TETNG</name>
<dbReference type="GO" id="GO:0006869">
    <property type="term" value="P:lipid transport"/>
    <property type="evidence" value="ECO:0007669"/>
    <property type="project" value="InterPro"/>
</dbReference>
<dbReference type="GO" id="GO:0016020">
    <property type="term" value="C:membrane"/>
    <property type="evidence" value="ECO:0007669"/>
    <property type="project" value="TreeGrafter"/>
</dbReference>
<comment type="similarity">
    <text evidence="1">Belongs to the apolipoprotein L family.</text>
</comment>
<dbReference type="HOGENOM" id="CLU_046288_2_0_1"/>
<evidence type="ECO:0000313" key="3">
    <source>
        <dbReference type="Ensembl" id="ENSTNIP00000001161.1"/>
    </source>
</evidence>
<dbReference type="AlphaFoldDB" id="H3BYU5"/>
<accession>H3BYU5</accession>
<dbReference type="GeneTree" id="ENSGT01030000234599"/>
<dbReference type="PANTHER" id="PTHR14096">
    <property type="entry name" value="APOLIPOPROTEIN L"/>
    <property type="match status" value="1"/>
</dbReference>
<dbReference type="PANTHER" id="PTHR14096:SF57">
    <property type="entry name" value="APOLIPOPROTEIN L4"/>
    <property type="match status" value="1"/>
</dbReference>
<feature type="transmembrane region" description="Helical" evidence="2">
    <location>
        <begin position="195"/>
        <end position="216"/>
    </location>
</feature>
<organism evidence="3 4">
    <name type="scientific">Tetraodon nigroviridis</name>
    <name type="common">Spotted green pufferfish</name>
    <name type="synonym">Chelonodon nigroviridis</name>
    <dbReference type="NCBI Taxonomy" id="99883"/>
    <lineage>
        <taxon>Eukaryota</taxon>
        <taxon>Metazoa</taxon>
        <taxon>Chordata</taxon>
        <taxon>Craniata</taxon>
        <taxon>Vertebrata</taxon>
        <taxon>Euteleostomi</taxon>
        <taxon>Actinopterygii</taxon>
        <taxon>Neopterygii</taxon>
        <taxon>Teleostei</taxon>
        <taxon>Neoteleostei</taxon>
        <taxon>Acanthomorphata</taxon>
        <taxon>Eupercaria</taxon>
        <taxon>Tetraodontiformes</taxon>
        <taxon>Tetradontoidea</taxon>
        <taxon>Tetraodontidae</taxon>
        <taxon>Tetraodon</taxon>
    </lineage>
</organism>
<dbReference type="Pfam" id="PF05461">
    <property type="entry name" value="ApoL"/>
    <property type="match status" value="1"/>
</dbReference>
<dbReference type="GO" id="GO:0042157">
    <property type="term" value="P:lipoprotein metabolic process"/>
    <property type="evidence" value="ECO:0007669"/>
    <property type="project" value="InterPro"/>
</dbReference>
<protein>
    <submittedName>
        <fullName evidence="3">Uncharacterized protein</fullName>
    </submittedName>
</protein>
<reference evidence="3" key="3">
    <citation type="submission" date="2025-09" db="UniProtKB">
        <authorList>
            <consortium name="Ensembl"/>
        </authorList>
    </citation>
    <scope>IDENTIFICATION</scope>
</reference>
<dbReference type="GO" id="GO:0008289">
    <property type="term" value="F:lipid binding"/>
    <property type="evidence" value="ECO:0007669"/>
    <property type="project" value="InterPro"/>
</dbReference>
<dbReference type="Ensembl" id="ENSTNIT00000001302.1">
    <property type="protein sequence ID" value="ENSTNIP00000001161.1"/>
    <property type="gene ID" value="ENSTNIG00000011264.1"/>
</dbReference>
<evidence type="ECO:0000256" key="2">
    <source>
        <dbReference type="SAM" id="Phobius"/>
    </source>
</evidence>
<dbReference type="InterPro" id="IPR008405">
    <property type="entry name" value="ApoL"/>
</dbReference>
<reference evidence="3" key="2">
    <citation type="submission" date="2025-08" db="UniProtKB">
        <authorList>
            <consortium name="Ensembl"/>
        </authorList>
    </citation>
    <scope>IDENTIFICATION</scope>
</reference>